<dbReference type="EMBL" id="JAKUCV010001419">
    <property type="protein sequence ID" value="KAJ4846468.1"/>
    <property type="molecule type" value="Genomic_DNA"/>
</dbReference>
<dbReference type="Proteomes" id="UP001141552">
    <property type="component" value="Unassembled WGS sequence"/>
</dbReference>
<evidence type="ECO:0000313" key="2">
    <source>
        <dbReference type="Proteomes" id="UP001141552"/>
    </source>
</evidence>
<sequence length="53" mass="5637">MSFFMKGEPLVTKLASFAKNVVLPGTMIAALLISPPDYVYSSSSSSKTPKSPN</sequence>
<evidence type="ECO:0000313" key="1">
    <source>
        <dbReference type="EMBL" id="KAJ4846468.1"/>
    </source>
</evidence>
<reference evidence="1" key="2">
    <citation type="journal article" date="2023" name="Plants (Basel)">
        <title>Annotation of the Turnera subulata (Passifloraceae) Draft Genome Reveals the S-Locus Evolved after the Divergence of Turneroideae from Passifloroideae in a Stepwise Manner.</title>
        <authorList>
            <person name="Henning P.M."/>
            <person name="Roalson E.H."/>
            <person name="Mir W."/>
            <person name="McCubbin A.G."/>
            <person name="Shore J.S."/>
        </authorList>
    </citation>
    <scope>NUCLEOTIDE SEQUENCE</scope>
    <source>
        <strain evidence="1">F60SS</strain>
    </source>
</reference>
<dbReference type="AlphaFoldDB" id="A0A9Q0GA81"/>
<organism evidence="1 2">
    <name type="scientific">Turnera subulata</name>
    <dbReference type="NCBI Taxonomy" id="218843"/>
    <lineage>
        <taxon>Eukaryota</taxon>
        <taxon>Viridiplantae</taxon>
        <taxon>Streptophyta</taxon>
        <taxon>Embryophyta</taxon>
        <taxon>Tracheophyta</taxon>
        <taxon>Spermatophyta</taxon>
        <taxon>Magnoliopsida</taxon>
        <taxon>eudicotyledons</taxon>
        <taxon>Gunneridae</taxon>
        <taxon>Pentapetalae</taxon>
        <taxon>rosids</taxon>
        <taxon>fabids</taxon>
        <taxon>Malpighiales</taxon>
        <taxon>Passifloraceae</taxon>
        <taxon>Turnera</taxon>
    </lineage>
</organism>
<proteinExistence type="predicted"/>
<dbReference type="OrthoDB" id="852162at2759"/>
<accession>A0A9Q0GA81</accession>
<keyword evidence="2" id="KW-1185">Reference proteome</keyword>
<protein>
    <submittedName>
        <fullName evidence="1">Uncharacterized protein</fullName>
    </submittedName>
</protein>
<gene>
    <name evidence="1" type="ORF">Tsubulata_047301</name>
</gene>
<comment type="caution">
    <text evidence="1">The sequence shown here is derived from an EMBL/GenBank/DDBJ whole genome shotgun (WGS) entry which is preliminary data.</text>
</comment>
<name>A0A9Q0GA81_9ROSI</name>
<reference evidence="1" key="1">
    <citation type="submission" date="2022-02" db="EMBL/GenBank/DDBJ databases">
        <authorList>
            <person name="Henning P.M."/>
            <person name="McCubbin A.G."/>
            <person name="Shore J.S."/>
        </authorList>
    </citation>
    <scope>NUCLEOTIDE SEQUENCE</scope>
    <source>
        <strain evidence="1">F60SS</strain>
        <tissue evidence="1">Leaves</tissue>
    </source>
</reference>